<accession>A0A6H1ZTI6</accession>
<dbReference type="EMBL" id="MT144204">
    <property type="protein sequence ID" value="QJA50585.1"/>
    <property type="molecule type" value="Genomic_DNA"/>
</dbReference>
<proteinExistence type="predicted"/>
<organism evidence="1">
    <name type="scientific">viral metagenome</name>
    <dbReference type="NCBI Taxonomy" id="1070528"/>
    <lineage>
        <taxon>unclassified sequences</taxon>
        <taxon>metagenomes</taxon>
        <taxon>organismal metagenomes</taxon>
    </lineage>
</organism>
<dbReference type="AlphaFoldDB" id="A0A6H1ZTI6"/>
<evidence type="ECO:0000313" key="2">
    <source>
        <dbReference type="EMBL" id="QJH94397.1"/>
    </source>
</evidence>
<gene>
    <name evidence="1" type="ORF">TM448A01828_0012</name>
    <name evidence="2" type="ORF">TM448B00218_0040</name>
</gene>
<evidence type="ECO:0000313" key="1">
    <source>
        <dbReference type="EMBL" id="QJA50585.1"/>
    </source>
</evidence>
<dbReference type="EMBL" id="MT144600">
    <property type="protein sequence ID" value="QJH94397.1"/>
    <property type="molecule type" value="Genomic_DNA"/>
</dbReference>
<sequence length="102" mass="10646">MALALTEKVRQKLNGGVEFCVWEVTGLAAGTNYISAEALGLNYVTIAEYRVKTGTLCVTLSAGVKIGGSTSPAVMGTYFGKTIAITNVDNSGDKGSIRAYGY</sequence>
<name>A0A6H1ZTI6_9ZZZZ</name>
<reference evidence="1" key="1">
    <citation type="submission" date="2020-03" db="EMBL/GenBank/DDBJ databases">
        <title>The deep terrestrial virosphere.</title>
        <authorList>
            <person name="Holmfeldt K."/>
            <person name="Nilsson E."/>
            <person name="Simone D."/>
            <person name="Lopez-Fernandez M."/>
            <person name="Wu X."/>
            <person name="de Brujin I."/>
            <person name="Lundin D."/>
            <person name="Andersson A."/>
            <person name="Bertilsson S."/>
            <person name="Dopson M."/>
        </authorList>
    </citation>
    <scope>NUCLEOTIDE SEQUENCE</scope>
    <source>
        <strain evidence="1">TM448A01828</strain>
        <strain evidence="2">TM448B00218</strain>
    </source>
</reference>
<protein>
    <submittedName>
        <fullName evidence="1">Uncharacterized protein</fullName>
    </submittedName>
</protein>